<dbReference type="OrthoDB" id="9804993at2"/>
<dbReference type="PANTHER" id="PTHR15394">
    <property type="entry name" value="SERINE HYDROLASE RBBP9"/>
    <property type="match status" value="1"/>
</dbReference>
<keyword evidence="2" id="KW-1185">Reference proteome</keyword>
<dbReference type="AlphaFoldDB" id="A0A370GLZ7"/>
<dbReference type="Pfam" id="PF06821">
    <property type="entry name" value="Ser_hydrolase"/>
    <property type="match status" value="1"/>
</dbReference>
<evidence type="ECO:0000313" key="2">
    <source>
        <dbReference type="Proteomes" id="UP000255355"/>
    </source>
</evidence>
<evidence type="ECO:0000313" key="1">
    <source>
        <dbReference type="EMBL" id="RDI44745.1"/>
    </source>
</evidence>
<gene>
    <name evidence="1" type="ORF">DFR68_116135</name>
</gene>
<name>A0A370GLZ7_9NOCA</name>
<protein>
    <recommendedName>
        <fullName evidence="3">Serine hydrolase family protein</fullName>
    </recommendedName>
</protein>
<dbReference type="GO" id="GO:0016787">
    <property type="term" value="F:hydrolase activity"/>
    <property type="evidence" value="ECO:0007669"/>
    <property type="project" value="InterPro"/>
</dbReference>
<dbReference type="Proteomes" id="UP000255355">
    <property type="component" value="Unassembled WGS sequence"/>
</dbReference>
<dbReference type="PANTHER" id="PTHR15394:SF3">
    <property type="entry name" value="SERINE HYDROLASE RBBP9"/>
    <property type="match status" value="1"/>
</dbReference>
<organism evidence="1 2">
    <name type="scientific">Nocardia mexicana</name>
    <dbReference type="NCBI Taxonomy" id="279262"/>
    <lineage>
        <taxon>Bacteria</taxon>
        <taxon>Bacillati</taxon>
        <taxon>Actinomycetota</taxon>
        <taxon>Actinomycetes</taxon>
        <taxon>Mycobacteriales</taxon>
        <taxon>Nocardiaceae</taxon>
        <taxon>Nocardia</taxon>
    </lineage>
</organism>
<dbReference type="SUPFAM" id="SSF53474">
    <property type="entry name" value="alpha/beta-Hydrolases"/>
    <property type="match status" value="1"/>
</dbReference>
<reference evidence="1 2" key="1">
    <citation type="submission" date="2018-07" db="EMBL/GenBank/DDBJ databases">
        <title>Genomic Encyclopedia of Type Strains, Phase IV (KMG-IV): sequencing the most valuable type-strain genomes for metagenomic binning, comparative biology and taxonomic classification.</title>
        <authorList>
            <person name="Goeker M."/>
        </authorList>
    </citation>
    <scope>NUCLEOTIDE SEQUENCE [LARGE SCALE GENOMIC DNA]</scope>
    <source>
        <strain evidence="1 2">DSM 44952</strain>
    </source>
</reference>
<accession>A0A370GLZ7</accession>
<sequence>MRIFIIHGYSADVDAHWFPWLAEQLAAEGHQVSIVELPTPDAPVRREWDARLAAAVGTVDADTLLVTHSLGTITALRHLSGLESDWRLGGFVGVSGFLGRLSVIPEIDNYLADSPDVATLASHIDARTMIYSDNDEVVPPATSRALATLLDAEHIEVPGGGHFLADEGFTELPQALAAVRQIARART</sequence>
<dbReference type="RefSeq" id="WP_084520372.1">
    <property type="nucleotide sequence ID" value="NZ_QQAZ01000016.1"/>
</dbReference>
<evidence type="ECO:0008006" key="3">
    <source>
        <dbReference type="Google" id="ProtNLM"/>
    </source>
</evidence>
<dbReference type="InterPro" id="IPR029058">
    <property type="entry name" value="AB_hydrolase_fold"/>
</dbReference>
<dbReference type="Gene3D" id="3.40.50.1820">
    <property type="entry name" value="alpha/beta hydrolase"/>
    <property type="match status" value="1"/>
</dbReference>
<dbReference type="EMBL" id="QQAZ01000016">
    <property type="protein sequence ID" value="RDI44745.1"/>
    <property type="molecule type" value="Genomic_DNA"/>
</dbReference>
<proteinExistence type="predicted"/>
<dbReference type="InterPro" id="IPR010662">
    <property type="entry name" value="RBBP9/YdeN"/>
</dbReference>
<comment type="caution">
    <text evidence="1">The sequence shown here is derived from an EMBL/GenBank/DDBJ whole genome shotgun (WGS) entry which is preliminary data.</text>
</comment>